<dbReference type="Gene3D" id="3.30.365.10">
    <property type="entry name" value="Aldehyde oxidase/xanthine dehydrogenase, molybdopterin binding domain"/>
    <property type="match status" value="4"/>
</dbReference>
<proteinExistence type="inferred from homology"/>
<comment type="similarity">
    <text evidence="1">Belongs to the xanthine dehydrogenase family.</text>
</comment>
<organism evidence="5 6">
    <name type="scientific">Candidatus Litorirhabdus singularis</name>
    <dbReference type="NCBI Taxonomy" id="2518993"/>
    <lineage>
        <taxon>Bacteria</taxon>
        <taxon>Pseudomonadati</taxon>
        <taxon>Pseudomonadota</taxon>
        <taxon>Gammaproteobacteria</taxon>
        <taxon>Cellvibrionales</taxon>
        <taxon>Halieaceae</taxon>
        <taxon>Candidatus Litorirhabdus</taxon>
    </lineage>
</organism>
<keyword evidence="6" id="KW-1185">Reference proteome</keyword>
<dbReference type="SUPFAM" id="SSF54665">
    <property type="entry name" value="CO dehydrogenase molybdoprotein N-domain-like"/>
    <property type="match status" value="1"/>
</dbReference>
<reference evidence="5" key="1">
    <citation type="submission" date="2019-02" db="EMBL/GenBank/DDBJ databases">
        <authorList>
            <person name="Li S.-H."/>
        </authorList>
    </citation>
    <scope>NUCLEOTIDE SEQUENCE</scope>
    <source>
        <strain evidence="5">IMCC14734</strain>
    </source>
</reference>
<dbReference type="Gene3D" id="3.90.1170.50">
    <property type="entry name" value="Aldehyde oxidase/xanthine dehydrogenase, a/b hammerhead"/>
    <property type="match status" value="1"/>
</dbReference>
<dbReference type="InterPro" id="IPR037165">
    <property type="entry name" value="AldOxase/xan_DH_Mopterin-bd_sf"/>
</dbReference>
<keyword evidence="3" id="KW-0560">Oxidoreductase</keyword>
<evidence type="ECO:0000256" key="2">
    <source>
        <dbReference type="ARBA" id="ARBA00022505"/>
    </source>
</evidence>
<dbReference type="Pfam" id="PF01315">
    <property type="entry name" value="Ald_Xan_dh_C"/>
    <property type="match status" value="1"/>
</dbReference>
<dbReference type="PANTHER" id="PTHR11908">
    <property type="entry name" value="XANTHINE DEHYDROGENASE"/>
    <property type="match status" value="1"/>
</dbReference>
<evidence type="ECO:0000256" key="3">
    <source>
        <dbReference type="ARBA" id="ARBA00023002"/>
    </source>
</evidence>
<dbReference type="InterPro" id="IPR016208">
    <property type="entry name" value="Ald_Oxase/xanthine_DH-like"/>
</dbReference>
<dbReference type="Pfam" id="PF02738">
    <property type="entry name" value="MoCoBD_1"/>
    <property type="match status" value="1"/>
</dbReference>
<evidence type="ECO:0000313" key="6">
    <source>
        <dbReference type="Proteomes" id="UP001143362"/>
    </source>
</evidence>
<dbReference type="PANTHER" id="PTHR11908:SF132">
    <property type="entry name" value="ALDEHYDE OXIDASE 1-RELATED"/>
    <property type="match status" value="1"/>
</dbReference>
<dbReference type="Proteomes" id="UP001143362">
    <property type="component" value="Unassembled WGS sequence"/>
</dbReference>
<name>A0ABT3TGX5_9GAMM</name>
<evidence type="ECO:0000313" key="5">
    <source>
        <dbReference type="EMBL" id="MCX2981016.1"/>
    </source>
</evidence>
<dbReference type="InterPro" id="IPR000674">
    <property type="entry name" value="Ald_Oxase/Xan_DH_a/b"/>
</dbReference>
<dbReference type="SUPFAM" id="SSF56003">
    <property type="entry name" value="Molybdenum cofactor-binding domain"/>
    <property type="match status" value="1"/>
</dbReference>
<keyword evidence="2" id="KW-0500">Molybdenum</keyword>
<dbReference type="RefSeq" id="WP_279245030.1">
    <property type="nucleotide sequence ID" value="NZ_SHNN01000002.1"/>
</dbReference>
<comment type="caution">
    <text evidence="5">The sequence shown here is derived from an EMBL/GenBank/DDBJ whole genome shotgun (WGS) entry which is preliminary data.</text>
</comment>
<feature type="domain" description="Aldehyde oxidase/xanthine dehydrogenase a/b hammerhead" evidence="4">
    <location>
        <begin position="26"/>
        <end position="141"/>
    </location>
</feature>
<dbReference type="SMART" id="SM01008">
    <property type="entry name" value="Ald_Xan_dh_C"/>
    <property type="match status" value="1"/>
</dbReference>
<sequence>MRDAVTNRFKVIGTRSVRPDGIEKVTGQANYGADYSLPGMLWAKVLRSPHAHARITSIDLSAALAMPGVHAAITSDVFPDLKAGMEDSGEGEVDFHDLSCNVMARDKVLYHGHAVAAVAATSERIAEQALAAIKVDYEVLPHVVDIGVAMAADAPVLHQDMFTVGLAEPAAAPSNIASRSEISQGDLAAGFAQADIIVERSYRIPTAHQGYIEPHACVVSVNQDGQVDIWASSQGHFMVRDYTSKVLGVAVGSIKVTPAEIGGGFGGKTTVYLEPVAAALSARSGRPVKMVMTREEVFRATGPAAAGIVNVRIGARDDGKLTAMDSEVILDAGAYKGSPAATGARCMYAPYNCDNRRTVALDVVTNTAKTAAYRAPGAPQAHLGVECVLNEIADSLDIDPIDLRLLNAVDEGDRAFFGAKYRAIGLKQTLEAAKAHPNYHRPLANGQGRGVAVGFWFNFGLQSSATINVHEGGTVAVITGNPDIGGSRASMALMAAEALGVPLETIKPHIADTESVGYNDLTGGSRTTFASGWAVINAAEKIVESCRQRAAALWEVDVETVSWADGAAVCAGHDPLTLAQLAAKADVTGGPLTASASLNAKGAGPGFAVSLCDVSVDRDTGKVDIISFTALQDVGKAIHPGYVEGQMEGGAVQGIGWALNEEYIFDSQGRLENPGFLDYRMPVASDLPMIDTVIIECPNPGHPYGVRGVGEPPICAPMPAVTTAVNHAIGAHLTTLPLTPERVLAALDSL</sequence>
<accession>A0ABT3TGX5</accession>
<dbReference type="InterPro" id="IPR036856">
    <property type="entry name" value="Ald_Oxase/Xan_DH_a/b_sf"/>
</dbReference>
<dbReference type="InterPro" id="IPR046867">
    <property type="entry name" value="AldOxase/xan_DH_MoCoBD2"/>
</dbReference>
<gene>
    <name evidence="5" type="ORF">EYC98_09085</name>
</gene>
<evidence type="ECO:0000259" key="4">
    <source>
        <dbReference type="SMART" id="SM01008"/>
    </source>
</evidence>
<protein>
    <submittedName>
        <fullName evidence="5">Xanthine dehydrogenase family protein molybdopterin-binding subunit</fullName>
    </submittedName>
</protein>
<dbReference type="InterPro" id="IPR008274">
    <property type="entry name" value="AldOxase/xan_DH_MoCoBD1"/>
</dbReference>
<evidence type="ECO:0000256" key="1">
    <source>
        <dbReference type="ARBA" id="ARBA00006849"/>
    </source>
</evidence>
<dbReference type="Pfam" id="PF20256">
    <property type="entry name" value="MoCoBD_2"/>
    <property type="match status" value="1"/>
</dbReference>
<dbReference type="EMBL" id="SHNN01000002">
    <property type="protein sequence ID" value="MCX2981016.1"/>
    <property type="molecule type" value="Genomic_DNA"/>
</dbReference>